<dbReference type="GO" id="GO:0030973">
    <property type="term" value="F:molybdate ion binding"/>
    <property type="evidence" value="ECO:0007669"/>
    <property type="project" value="InterPro"/>
</dbReference>
<dbReference type="InterPro" id="IPR050682">
    <property type="entry name" value="ModA/WtpA"/>
</dbReference>
<evidence type="ECO:0000313" key="6">
    <source>
        <dbReference type="Proteomes" id="UP000267469"/>
    </source>
</evidence>
<comment type="similarity">
    <text evidence="1">Belongs to the bacterial solute-binding protein ModA family.</text>
</comment>
<protein>
    <submittedName>
        <fullName evidence="5">Molybdate ABC transporter substrate-binding protein</fullName>
    </submittedName>
</protein>
<organism evidence="5 6">
    <name type="scientific">Sinomicrobium pectinilyticum</name>
    <dbReference type="NCBI Taxonomy" id="1084421"/>
    <lineage>
        <taxon>Bacteria</taxon>
        <taxon>Pseudomonadati</taxon>
        <taxon>Bacteroidota</taxon>
        <taxon>Flavobacteriia</taxon>
        <taxon>Flavobacteriales</taxon>
        <taxon>Flavobacteriaceae</taxon>
        <taxon>Sinomicrobium</taxon>
    </lineage>
</organism>
<dbReference type="NCBIfam" id="TIGR01256">
    <property type="entry name" value="modA"/>
    <property type="match status" value="1"/>
</dbReference>
<proteinExistence type="inferred from homology"/>
<dbReference type="Gene3D" id="3.40.190.10">
    <property type="entry name" value="Periplasmic binding protein-like II"/>
    <property type="match status" value="2"/>
</dbReference>
<dbReference type="PANTHER" id="PTHR30632">
    <property type="entry name" value="MOLYBDATE-BINDING PERIPLASMIC PROTEIN"/>
    <property type="match status" value="1"/>
</dbReference>
<keyword evidence="2 4" id="KW-0479">Metal-binding</keyword>
<dbReference type="CDD" id="cd13539">
    <property type="entry name" value="PBP2_AvModA"/>
    <property type="match status" value="1"/>
</dbReference>
<dbReference type="OrthoDB" id="9785015at2"/>
<reference evidence="5 6" key="1">
    <citation type="submission" date="2018-10" db="EMBL/GenBank/DDBJ databases">
        <title>Sinomicrobium pectinilyticum sp. nov., a pectinase-producing bacterium isolated from alkaline and saline soil, and emended description of the genus Sinomicrobium.</title>
        <authorList>
            <person name="Cheng B."/>
            <person name="Li C."/>
            <person name="Lai Q."/>
            <person name="Du M."/>
            <person name="Shao Z."/>
            <person name="Xu P."/>
            <person name="Yang C."/>
        </authorList>
    </citation>
    <scope>NUCLEOTIDE SEQUENCE [LARGE SCALE GENOMIC DNA]</scope>
    <source>
        <strain evidence="5 6">5DNS001</strain>
    </source>
</reference>
<dbReference type="PIRSF" id="PIRSF004846">
    <property type="entry name" value="ModA"/>
    <property type="match status" value="1"/>
</dbReference>
<keyword evidence="6" id="KW-1185">Reference proteome</keyword>
<evidence type="ECO:0000256" key="3">
    <source>
        <dbReference type="ARBA" id="ARBA00022729"/>
    </source>
</evidence>
<accession>A0A3N0DRB1</accession>
<keyword evidence="4" id="KW-0500">Molybdenum</keyword>
<dbReference type="PROSITE" id="PS51257">
    <property type="entry name" value="PROKAR_LIPOPROTEIN"/>
    <property type="match status" value="1"/>
</dbReference>
<dbReference type="Proteomes" id="UP000267469">
    <property type="component" value="Unassembled WGS sequence"/>
</dbReference>
<dbReference type="GO" id="GO:0015689">
    <property type="term" value="P:molybdate ion transport"/>
    <property type="evidence" value="ECO:0007669"/>
    <property type="project" value="InterPro"/>
</dbReference>
<feature type="binding site" evidence="4">
    <location>
        <position position="62"/>
    </location>
    <ligand>
        <name>molybdate</name>
        <dbReference type="ChEBI" id="CHEBI:36264"/>
    </ligand>
</feature>
<evidence type="ECO:0000313" key="5">
    <source>
        <dbReference type="EMBL" id="RNL78185.1"/>
    </source>
</evidence>
<dbReference type="Pfam" id="PF13531">
    <property type="entry name" value="SBP_bac_11"/>
    <property type="match status" value="1"/>
</dbReference>
<dbReference type="GO" id="GO:0046872">
    <property type="term" value="F:metal ion binding"/>
    <property type="evidence" value="ECO:0007669"/>
    <property type="project" value="UniProtKB-KW"/>
</dbReference>
<keyword evidence="3" id="KW-0732">Signal</keyword>
<dbReference type="PANTHER" id="PTHR30632:SF14">
    <property type="entry name" value="TUNGSTATE_MOLYBDATE_CHROMATE-BINDING PROTEIN MODA"/>
    <property type="match status" value="1"/>
</dbReference>
<dbReference type="AlphaFoldDB" id="A0A3N0DRB1"/>
<comment type="caution">
    <text evidence="5">The sequence shown here is derived from an EMBL/GenBank/DDBJ whole genome shotgun (WGS) entry which is preliminary data.</text>
</comment>
<feature type="binding site" evidence="4">
    <location>
        <position position="168"/>
    </location>
    <ligand>
        <name>molybdate</name>
        <dbReference type="ChEBI" id="CHEBI:36264"/>
    </ligand>
</feature>
<evidence type="ECO:0000256" key="4">
    <source>
        <dbReference type="PIRSR" id="PIRSR004846-1"/>
    </source>
</evidence>
<sequence>MHFFKKFFPYFLFSLACISCKPDTETKVTVATAANMKFAMQALVKDFTEKTGIECEMVVSSSGKLTAQIREGAPYDVFVSADMKYPETLYRESLATAAPEIYAYGKLVLWSVSGNIRPSVAQLTQPGIRHIAIANPGNAPYGMAAIEVLKHYGIWDKIQEKVVYGESISQTNHFITSGAAEAGFTALSVVQSPEMRNTGRWTVPDAGTYTPIRQGVVIIAHNDRDIQHARKFYAYLFSPAGRKVLKDFGYLVDE</sequence>
<dbReference type="InterPro" id="IPR005950">
    <property type="entry name" value="ModA"/>
</dbReference>
<dbReference type="InterPro" id="IPR044084">
    <property type="entry name" value="AvModA-like_subst-bd"/>
</dbReference>
<evidence type="ECO:0000256" key="2">
    <source>
        <dbReference type="ARBA" id="ARBA00022723"/>
    </source>
</evidence>
<gene>
    <name evidence="5" type="primary">modA</name>
    <name evidence="5" type="ORF">ED312_19440</name>
</gene>
<evidence type="ECO:0000256" key="1">
    <source>
        <dbReference type="ARBA" id="ARBA00009175"/>
    </source>
</evidence>
<name>A0A3N0DRB1_SINP1</name>
<dbReference type="EMBL" id="RJTM01000135">
    <property type="protein sequence ID" value="RNL78185.1"/>
    <property type="molecule type" value="Genomic_DNA"/>
</dbReference>
<dbReference type="SUPFAM" id="SSF53850">
    <property type="entry name" value="Periplasmic binding protein-like II"/>
    <property type="match status" value="1"/>
</dbReference>